<evidence type="ECO:0000313" key="1">
    <source>
        <dbReference type="EMBL" id="MBC6466094.1"/>
    </source>
</evidence>
<dbReference type="Pfam" id="PF06108">
    <property type="entry name" value="DUF952"/>
    <property type="match status" value="1"/>
</dbReference>
<proteinExistence type="predicted"/>
<name>A0ABR7LNF6_9ACTN</name>
<dbReference type="Gene3D" id="3.20.170.20">
    <property type="entry name" value="Protein of unknown function DUF952"/>
    <property type="match status" value="1"/>
</dbReference>
<protein>
    <submittedName>
        <fullName evidence="1">DUF952 domain-containing protein</fullName>
    </submittedName>
</protein>
<sequence>MSHIFHIAERADWDAARAAGGPYEISTRGRTLREEGFIHCSRDEAQAGEVLRAFYAGVGDLVLLEIDTARLDVPVRHEPADGDVFPHIYGPLPLDAVIQVRPLPANR</sequence>
<dbReference type="InterPro" id="IPR009297">
    <property type="entry name" value="DUF952"/>
</dbReference>
<keyword evidence="2" id="KW-1185">Reference proteome</keyword>
<accession>A0ABR7LNF6</accession>
<dbReference type="PANTHER" id="PTHR34129">
    <property type="entry name" value="BLR1139 PROTEIN"/>
    <property type="match status" value="1"/>
</dbReference>
<dbReference type="RefSeq" id="WP_187243120.1">
    <property type="nucleotide sequence ID" value="NZ_BAAAOK010000057.1"/>
</dbReference>
<dbReference type="PANTHER" id="PTHR34129:SF1">
    <property type="entry name" value="DUF952 DOMAIN-CONTAINING PROTEIN"/>
    <property type="match status" value="1"/>
</dbReference>
<dbReference type="EMBL" id="JABVEC010000007">
    <property type="protein sequence ID" value="MBC6466094.1"/>
    <property type="molecule type" value="Genomic_DNA"/>
</dbReference>
<organism evidence="1 2">
    <name type="scientific">Actinomadura alba</name>
    <dbReference type="NCBI Taxonomy" id="406431"/>
    <lineage>
        <taxon>Bacteria</taxon>
        <taxon>Bacillati</taxon>
        <taxon>Actinomycetota</taxon>
        <taxon>Actinomycetes</taxon>
        <taxon>Streptosporangiales</taxon>
        <taxon>Thermomonosporaceae</taxon>
        <taxon>Actinomadura</taxon>
    </lineage>
</organism>
<dbReference type="SUPFAM" id="SSF56399">
    <property type="entry name" value="ADP-ribosylation"/>
    <property type="match status" value="1"/>
</dbReference>
<reference evidence="1 2" key="1">
    <citation type="submission" date="2020-06" db="EMBL/GenBank/DDBJ databases">
        <title>Actinomadura xiongansis sp. nov., isolated from soil of Baiyangdian.</title>
        <authorList>
            <person name="Zhang X."/>
        </authorList>
    </citation>
    <scope>NUCLEOTIDE SEQUENCE [LARGE SCALE GENOMIC DNA]</scope>
    <source>
        <strain evidence="1 2">HBUM206468</strain>
    </source>
</reference>
<evidence type="ECO:0000313" key="2">
    <source>
        <dbReference type="Proteomes" id="UP000805614"/>
    </source>
</evidence>
<gene>
    <name evidence="1" type="ORF">HKK74_11365</name>
</gene>
<comment type="caution">
    <text evidence="1">The sequence shown here is derived from an EMBL/GenBank/DDBJ whole genome shotgun (WGS) entry which is preliminary data.</text>
</comment>
<dbReference type="Proteomes" id="UP000805614">
    <property type="component" value="Unassembled WGS sequence"/>
</dbReference>